<evidence type="ECO:0000256" key="9">
    <source>
        <dbReference type="PIRNR" id="PIRNR016636"/>
    </source>
</evidence>
<feature type="transmembrane region" description="Helical" evidence="10">
    <location>
        <begin position="306"/>
        <end position="324"/>
    </location>
</feature>
<organism evidence="11 12">
    <name type="scientific">Telmatocola sphagniphila</name>
    <dbReference type="NCBI Taxonomy" id="1123043"/>
    <lineage>
        <taxon>Bacteria</taxon>
        <taxon>Pseudomonadati</taxon>
        <taxon>Planctomycetota</taxon>
        <taxon>Planctomycetia</taxon>
        <taxon>Gemmatales</taxon>
        <taxon>Gemmataceae</taxon>
    </lineage>
</organism>
<evidence type="ECO:0000256" key="2">
    <source>
        <dbReference type="ARBA" id="ARBA00010323"/>
    </source>
</evidence>
<keyword evidence="4 9" id="KW-0808">Transferase</keyword>
<feature type="transmembrane region" description="Helical" evidence="10">
    <location>
        <begin position="74"/>
        <end position="92"/>
    </location>
</feature>
<evidence type="ECO:0000256" key="3">
    <source>
        <dbReference type="ARBA" id="ARBA00022475"/>
    </source>
</evidence>
<proteinExistence type="inferred from homology"/>
<dbReference type="InterPro" id="IPR024194">
    <property type="entry name" value="Ac/AlaTfrase_AlgI/DltB"/>
</dbReference>
<accession>A0A8E6EWE3</accession>
<dbReference type="Pfam" id="PF03062">
    <property type="entry name" value="MBOAT"/>
    <property type="match status" value="1"/>
</dbReference>
<dbReference type="PANTHER" id="PTHR13285:SF23">
    <property type="entry name" value="TEICHOIC ACID D-ALANYLTRANSFERASE"/>
    <property type="match status" value="1"/>
</dbReference>
<evidence type="ECO:0000256" key="8">
    <source>
        <dbReference type="ARBA" id="ARBA00023315"/>
    </source>
</evidence>
<feature type="transmembrane region" description="Helical" evidence="10">
    <location>
        <begin position="413"/>
        <end position="433"/>
    </location>
</feature>
<feature type="transmembrane region" description="Helical" evidence="10">
    <location>
        <begin position="363"/>
        <end position="385"/>
    </location>
</feature>
<keyword evidence="7 9" id="KW-0472">Membrane</keyword>
<evidence type="ECO:0000313" key="12">
    <source>
        <dbReference type="Proteomes" id="UP000676194"/>
    </source>
</evidence>
<dbReference type="PANTHER" id="PTHR13285">
    <property type="entry name" value="ACYLTRANSFERASE"/>
    <property type="match status" value="1"/>
</dbReference>
<keyword evidence="6 10" id="KW-1133">Transmembrane helix</keyword>
<dbReference type="PIRSF" id="PIRSF016636">
    <property type="entry name" value="AlgI_DltB"/>
    <property type="match status" value="1"/>
</dbReference>
<comment type="subcellular location">
    <subcellularLocation>
        <location evidence="1">Cell membrane</location>
        <topology evidence="1">Multi-pass membrane protein</topology>
    </subcellularLocation>
</comment>
<evidence type="ECO:0000256" key="6">
    <source>
        <dbReference type="ARBA" id="ARBA00022989"/>
    </source>
</evidence>
<reference evidence="11" key="1">
    <citation type="submission" date="2021-05" db="EMBL/GenBank/DDBJ databases">
        <title>Complete genome sequence of the cellulolytic planctomycete Telmatocola sphagniphila SP2T and characterization of the first cellulase from planctomycetes.</title>
        <authorList>
            <person name="Rakitin A.L."/>
            <person name="Beletsky A.V."/>
            <person name="Naumoff D.G."/>
            <person name="Kulichevskaya I.S."/>
            <person name="Mardanov A.V."/>
            <person name="Ravin N.V."/>
            <person name="Dedysh S.N."/>
        </authorList>
    </citation>
    <scope>NUCLEOTIDE SEQUENCE</scope>
    <source>
        <strain evidence="11">SP2T</strain>
    </source>
</reference>
<dbReference type="AlphaFoldDB" id="A0A8E6EWE3"/>
<feature type="transmembrane region" description="Helical" evidence="10">
    <location>
        <begin position="120"/>
        <end position="138"/>
    </location>
</feature>
<gene>
    <name evidence="11" type="ORF">KIH39_16700</name>
</gene>
<evidence type="ECO:0000256" key="10">
    <source>
        <dbReference type="SAM" id="Phobius"/>
    </source>
</evidence>
<feature type="transmembrane region" description="Helical" evidence="10">
    <location>
        <begin position="150"/>
        <end position="170"/>
    </location>
</feature>
<feature type="transmembrane region" description="Helical" evidence="10">
    <location>
        <begin position="43"/>
        <end position="62"/>
    </location>
</feature>
<keyword evidence="12" id="KW-1185">Reference proteome</keyword>
<protein>
    <submittedName>
        <fullName evidence="11">MBOAT family protein</fullName>
    </submittedName>
</protein>
<evidence type="ECO:0000256" key="5">
    <source>
        <dbReference type="ARBA" id="ARBA00022692"/>
    </source>
</evidence>
<comment type="similarity">
    <text evidence="2 9">Belongs to the membrane-bound acyltransferase family.</text>
</comment>
<dbReference type="GO" id="GO:0005886">
    <property type="term" value="C:plasma membrane"/>
    <property type="evidence" value="ECO:0007669"/>
    <property type="project" value="UniProtKB-SubCell"/>
</dbReference>
<name>A0A8E6EWE3_9BACT</name>
<evidence type="ECO:0000256" key="1">
    <source>
        <dbReference type="ARBA" id="ARBA00004651"/>
    </source>
</evidence>
<feature type="transmembrane region" description="Helical" evidence="10">
    <location>
        <begin position="454"/>
        <end position="477"/>
    </location>
</feature>
<dbReference type="Proteomes" id="UP000676194">
    <property type="component" value="Chromosome"/>
</dbReference>
<evidence type="ECO:0000256" key="4">
    <source>
        <dbReference type="ARBA" id="ARBA00022679"/>
    </source>
</evidence>
<dbReference type="GO" id="GO:0016746">
    <property type="term" value="F:acyltransferase activity"/>
    <property type="evidence" value="ECO:0007669"/>
    <property type="project" value="UniProtKB-KW"/>
</dbReference>
<feature type="transmembrane region" description="Helical" evidence="10">
    <location>
        <begin position="330"/>
        <end position="351"/>
    </location>
</feature>
<dbReference type="InterPro" id="IPR028362">
    <property type="entry name" value="AlgI"/>
</dbReference>
<dbReference type="InterPro" id="IPR004299">
    <property type="entry name" value="MBOAT_fam"/>
</dbReference>
<feature type="transmembrane region" description="Helical" evidence="10">
    <location>
        <begin position="190"/>
        <end position="207"/>
    </location>
</feature>
<dbReference type="RefSeq" id="WP_213494359.1">
    <property type="nucleotide sequence ID" value="NZ_CP074694.1"/>
</dbReference>
<keyword evidence="5 10" id="KW-0812">Transmembrane</keyword>
<dbReference type="GO" id="GO:0042121">
    <property type="term" value="P:alginic acid biosynthetic process"/>
    <property type="evidence" value="ECO:0007669"/>
    <property type="project" value="InterPro"/>
</dbReference>
<evidence type="ECO:0000256" key="7">
    <source>
        <dbReference type="ARBA" id="ARBA00023136"/>
    </source>
</evidence>
<dbReference type="InterPro" id="IPR051085">
    <property type="entry name" value="MB_O-acyltransferase"/>
</dbReference>
<sequence length="479" mass="54686">MLFCTKDFLFFYLAVFCLYWATPNARARVWLLLISSYIFYATWNHWLALLIVVTSGADFLLAQRIEKAISIRTRKALLSFSVLMNIGLLVYFKYANFFLDSLEQTLRSAGAEVSLPTLKVILPIGISFYTFEAINYIVDVYRGRLKAEKNLAHFLLFILFFPHLIAGPIVRARDFLPQINRPKRWDWARFTLGGWLFILGLFMKLALADRMALIVDPVFENPERFDAQANWMAAIGFAIQVFCDFSGYTNMALGTAHMLGYKLTPNFAMPFLSRNLGEFWRRWHMSLSSWLRDYLFIPLGGSRGSTLFVCRNLIITMTIGGLWHGANWNMVLWGTLMGLLLCLHRIFNLFIQPWPSFNSFLRSTYLTPICVGCTLLLFVLSLVVFRTPSLRATGFMFEGLLGGQGTQAAPLPLRSLLVTILLLIVGHAWGVYLRDNRFAWRRLFRTAPPSLLGFAYAGMVTLAIVLGPGSSKAFIYFQF</sequence>
<keyword evidence="8 9" id="KW-0012">Acyltransferase</keyword>
<evidence type="ECO:0000313" key="11">
    <source>
        <dbReference type="EMBL" id="QVL30488.1"/>
    </source>
</evidence>
<keyword evidence="3 9" id="KW-1003">Cell membrane</keyword>
<dbReference type="PIRSF" id="PIRSF500217">
    <property type="entry name" value="AlgI"/>
    <property type="match status" value="1"/>
</dbReference>
<dbReference type="KEGG" id="tsph:KIH39_16700"/>
<dbReference type="EMBL" id="CP074694">
    <property type="protein sequence ID" value="QVL30488.1"/>
    <property type="molecule type" value="Genomic_DNA"/>
</dbReference>